<evidence type="ECO:0000256" key="4">
    <source>
        <dbReference type="ARBA" id="ARBA00022840"/>
    </source>
</evidence>
<dbReference type="SUPFAM" id="SSF52540">
    <property type="entry name" value="P-loop containing nucleoside triphosphate hydrolases"/>
    <property type="match status" value="1"/>
</dbReference>
<dbReference type="Gene3D" id="1.10.8.60">
    <property type="match status" value="1"/>
</dbReference>
<dbReference type="GO" id="GO:0005524">
    <property type="term" value="F:ATP binding"/>
    <property type="evidence" value="ECO:0007669"/>
    <property type="project" value="UniProtKB-KW"/>
</dbReference>
<organism evidence="11 12">
    <name type="scientific">Mycoplasmopsis citelli</name>
    <dbReference type="NCBI Taxonomy" id="171281"/>
    <lineage>
        <taxon>Bacteria</taxon>
        <taxon>Bacillati</taxon>
        <taxon>Mycoplasmatota</taxon>
        <taxon>Mycoplasmoidales</taxon>
        <taxon>Metamycoplasmataceae</taxon>
        <taxon>Mycoplasmopsis</taxon>
    </lineage>
</organism>
<dbReference type="RefSeq" id="WP_129725516.1">
    <property type="nucleotide sequence ID" value="NZ_LR215036.1"/>
</dbReference>
<keyword evidence="1" id="KW-0963">Cytoplasm</keyword>
<keyword evidence="6 7" id="KW-0238">DNA-binding</keyword>
<dbReference type="GO" id="GO:0006275">
    <property type="term" value="P:regulation of DNA replication"/>
    <property type="evidence" value="ECO:0007669"/>
    <property type="project" value="InterPro"/>
</dbReference>
<dbReference type="SMART" id="SM00760">
    <property type="entry name" value="Bac_DnaA_C"/>
    <property type="match status" value="1"/>
</dbReference>
<evidence type="ECO:0000256" key="7">
    <source>
        <dbReference type="RuleBase" id="RU000577"/>
    </source>
</evidence>
<comment type="similarity">
    <text evidence="8">Belongs to the DnaA family.</text>
</comment>
<keyword evidence="3 7" id="KW-0547">Nucleotide-binding</keyword>
<keyword evidence="5" id="KW-0446">Lipid-binding</keyword>
<dbReference type="InterPro" id="IPR010921">
    <property type="entry name" value="Trp_repressor/repl_initiator"/>
</dbReference>
<dbReference type="InterPro" id="IPR013317">
    <property type="entry name" value="DnaA_dom"/>
</dbReference>
<evidence type="ECO:0000256" key="8">
    <source>
        <dbReference type="RuleBase" id="RU004227"/>
    </source>
</evidence>
<dbReference type="AlphaFoldDB" id="A0A449B273"/>
<dbReference type="GO" id="GO:0006270">
    <property type="term" value="P:DNA replication initiation"/>
    <property type="evidence" value="ECO:0007669"/>
    <property type="project" value="InterPro"/>
</dbReference>
<accession>A0A449B273</accession>
<dbReference type="InterPro" id="IPR020591">
    <property type="entry name" value="Chromosome_initiator_DnaA-like"/>
</dbReference>
<dbReference type="PANTHER" id="PTHR30050">
    <property type="entry name" value="CHROMOSOMAL REPLICATION INITIATOR PROTEIN DNAA"/>
    <property type="match status" value="1"/>
</dbReference>
<dbReference type="Pfam" id="PF00308">
    <property type="entry name" value="Bac_DnaA"/>
    <property type="match status" value="1"/>
</dbReference>
<dbReference type="InterPro" id="IPR013159">
    <property type="entry name" value="DnaA_C"/>
</dbReference>
<dbReference type="Gene3D" id="1.10.1750.10">
    <property type="match status" value="1"/>
</dbReference>
<comment type="function">
    <text evidence="7">Plays an essential role in the initiation and regulation of chromosomal replication. ATP-DnaA binds to the origin of replication (oriC) to initiate formation of the DNA replication initiation complex once per cell cycle. Binds the DnaA box (a 9 base pair repeat at the origin) and separates the double-stranded (ds)DNA. Forms a right-handed helical filament on oriC DNA; dsDNA binds to the exterior of the filament while single-stranded (ss)DNA is stabiized in the filament's interior. The ATP-DnaA-oriC complex binds and stabilizes one strand of the AT-rich DNA unwinding element (DUE), permitting loading of DNA polymerase. After initiation quickly degrades to an ADP-DnaA complex that is not apt for DNA replication. Binds acidic phospholipids.</text>
</comment>
<dbReference type="EMBL" id="LR215036">
    <property type="protein sequence ID" value="VEU74709.1"/>
    <property type="molecule type" value="Genomic_DNA"/>
</dbReference>
<keyword evidence="2 7" id="KW-0235">DNA replication</keyword>
<evidence type="ECO:0000256" key="1">
    <source>
        <dbReference type="ARBA" id="ARBA00022490"/>
    </source>
</evidence>
<evidence type="ECO:0000256" key="3">
    <source>
        <dbReference type="ARBA" id="ARBA00022741"/>
    </source>
</evidence>
<name>A0A449B273_9BACT</name>
<evidence type="ECO:0000259" key="10">
    <source>
        <dbReference type="SMART" id="SM00760"/>
    </source>
</evidence>
<dbReference type="KEGG" id="mcit:NCTC10181_00569"/>
<proteinExistence type="inferred from homology"/>
<evidence type="ECO:0000256" key="2">
    <source>
        <dbReference type="ARBA" id="ARBA00022705"/>
    </source>
</evidence>
<dbReference type="SUPFAM" id="SSF48295">
    <property type="entry name" value="TrpR-like"/>
    <property type="match status" value="1"/>
</dbReference>
<dbReference type="PANTHER" id="PTHR30050:SF2">
    <property type="entry name" value="CHROMOSOMAL REPLICATION INITIATOR PROTEIN DNAA"/>
    <property type="match status" value="1"/>
</dbReference>
<dbReference type="CDD" id="cd00009">
    <property type="entry name" value="AAA"/>
    <property type="match status" value="1"/>
</dbReference>
<dbReference type="Proteomes" id="UP000290985">
    <property type="component" value="Chromosome"/>
</dbReference>
<dbReference type="GO" id="GO:0003688">
    <property type="term" value="F:DNA replication origin binding"/>
    <property type="evidence" value="ECO:0007669"/>
    <property type="project" value="TreeGrafter"/>
</dbReference>
<dbReference type="InterPro" id="IPR003593">
    <property type="entry name" value="AAA+_ATPase"/>
</dbReference>
<gene>
    <name evidence="11" type="primary">MCYN0001</name>
    <name evidence="11" type="ORF">NCTC10181_00569</name>
</gene>
<protein>
    <recommendedName>
        <fullName evidence="7">Chromosomal replication initiator protein DnaA</fullName>
    </recommendedName>
</protein>
<feature type="domain" description="AAA+ ATPase" evidence="9">
    <location>
        <begin position="158"/>
        <end position="298"/>
    </location>
</feature>
<keyword evidence="4 7" id="KW-0067">ATP-binding</keyword>
<reference evidence="11 12" key="1">
    <citation type="submission" date="2019-01" db="EMBL/GenBank/DDBJ databases">
        <authorList>
            <consortium name="Pathogen Informatics"/>
        </authorList>
    </citation>
    <scope>NUCLEOTIDE SEQUENCE [LARGE SCALE GENOMIC DNA]</scope>
    <source>
        <strain evidence="11 12">NCTC10181</strain>
    </source>
</reference>
<dbReference type="GO" id="GO:0005886">
    <property type="term" value="C:plasma membrane"/>
    <property type="evidence" value="ECO:0007669"/>
    <property type="project" value="TreeGrafter"/>
</dbReference>
<evidence type="ECO:0000256" key="6">
    <source>
        <dbReference type="ARBA" id="ARBA00023125"/>
    </source>
</evidence>
<keyword evidence="12" id="KW-1185">Reference proteome</keyword>
<dbReference type="SMART" id="SM00382">
    <property type="entry name" value="AAA"/>
    <property type="match status" value="1"/>
</dbReference>
<evidence type="ECO:0000313" key="12">
    <source>
        <dbReference type="Proteomes" id="UP000290985"/>
    </source>
</evidence>
<dbReference type="Pfam" id="PF08299">
    <property type="entry name" value="Bac_DnaA_C"/>
    <property type="match status" value="1"/>
</dbReference>
<evidence type="ECO:0000259" key="9">
    <source>
        <dbReference type="SMART" id="SM00382"/>
    </source>
</evidence>
<dbReference type="CDD" id="cd06571">
    <property type="entry name" value="Bac_DnaA_C"/>
    <property type="match status" value="1"/>
</dbReference>
<evidence type="ECO:0000256" key="5">
    <source>
        <dbReference type="ARBA" id="ARBA00023121"/>
    </source>
</evidence>
<evidence type="ECO:0000313" key="11">
    <source>
        <dbReference type="EMBL" id="VEU74709.1"/>
    </source>
</evidence>
<dbReference type="InterPro" id="IPR027417">
    <property type="entry name" value="P-loop_NTPase"/>
</dbReference>
<dbReference type="Gene3D" id="3.40.50.300">
    <property type="entry name" value="P-loop containing nucleotide triphosphate hydrolases"/>
    <property type="match status" value="1"/>
</dbReference>
<dbReference type="OrthoDB" id="9807019at2"/>
<feature type="domain" description="Chromosomal replication initiator DnaA C-terminal" evidence="10">
    <location>
        <begin position="379"/>
        <end position="447"/>
    </location>
</feature>
<dbReference type="GO" id="GO:0008289">
    <property type="term" value="F:lipid binding"/>
    <property type="evidence" value="ECO:0007669"/>
    <property type="project" value="UniProtKB-KW"/>
</dbReference>
<dbReference type="PRINTS" id="PR00051">
    <property type="entry name" value="DNAA"/>
</dbReference>
<sequence>MKELIRENSAYSELDLKILTEQFKENLVNKVDNLWYSVFFEKMQVIKCEKKHIIFSNLEVQNYYLDKYKNECTQALESAVKEILGDQYVWDFINTNLEEHKKHLQETKVNQKRIKEAIKIQIQNEEINTRLTFANYVESDFNKEALRIFKSVVEQDTGVNVLYLSGKSGLGKTHLLSALINEFKSTKKSTSCIYISPFNFSTYISNLIKENDQDKISKILKYYSNVDLIVFDDFQIFAEGKKIATKNFLFNVIDKRMMLSKLTVFASEFEIKDITPLFEERLITRLRSGIQTKIHKPNKNDFKKIFVEILEKEDDLKIDVFDEESVNYIINGHSDSIRGLMGAITKLKFFKKEILNSDYVFNVVKNAFKDFVTPNKKITPEEIIERVCKYYKITSSEIYSKTRKSEIVIARHMVINLINIILNYSSTKIGHILKKDHTTILNAIKKFEKETKDMSSVKRTFDTLKAEIENN</sequence>